<feature type="region of interest" description="Disordered" evidence="1">
    <location>
        <begin position="1"/>
        <end position="32"/>
    </location>
</feature>
<evidence type="ECO:0000256" key="1">
    <source>
        <dbReference type="SAM" id="MobiDB-lite"/>
    </source>
</evidence>
<keyword evidence="3" id="KW-1185">Reference proteome</keyword>
<feature type="region of interest" description="Disordered" evidence="1">
    <location>
        <begin position="66"/>
        <end position="87"/>
    </location>
</feature>
<comment type="caution">
    <text evidence="2">The sequence shown here is derived from an EMBL/GenBank/DDBJ whole genome shotgun (WGS) entry which is preliminary data.</text>
</comment>
<protein>
    <submittedName>
        <fullName evidence="2">Uncharacterized protein</fullName>
    </submittedName>
</protein>
<accession>A0A9P6KTL9</accession>
<dbReference type="Proteomes" id="UP000756921">
    <property type="component" value="Unassembled WGS sequence"/>
</dbReference>
<sequence length="183" mass="19414">MPQSGARNADPRRRRSTSPASSSFRGDAASPCCRAGGISLSRLHRDPRRGCDGFRSAVAAAMLAFQRRKERKKRGGRKKTKLKAPGTQNAGKLCGVAGLKVTGGEEAGYLPMKRQGLRSYSSLFTLPLPRRGLDGWCEGGAIAGRSAIHPLLHQGAPAPGWLGLVSQDVMGPSERNVCPNVPA</sequence>
<dbReference type="EMBL" id="WJXW01000003">
    <property type="protein sequence ID" value="KAF9737904.1"/>
    <property type="molecule type" value="Genomic_DNA"/>
</dbReference>
<evidence type="ECO:0000313" key="3">
    <source>
        <dbReference type="Proteomes" id="UP000756921"/>
    </source>
</evidence>
<dbReference type="AlphaFoldDB" id="A0A9P6KTL9"/>
<proteinExistence type="predicted"/>
<feature type="compositionally biased region" description="Basic residues" evidence="1">
    <location>
        <begin position="66"/>
        <end position="82"/>
    </location>
</feature>
<reference evidence="2" key="1">
    <citation type="journal article" date="2020" name="Mol. Plant Microbe Interact.">
        <title>Genome Sequence of the Biocontrol Agent Coniothyrium minitans strain Conio (IMI 134523).</title>
        <authorList>
            <person name="Patel D."/>
            <person name="Shittu T.A."/>
            <person name="Baroncelli R."/>
            <person name="Muthumeenakshi S."/>
            <person name="Osborne T.H."/>
            <person name="Janganan T.K."/>
            <person name="Sreenivasaprasad S."/>
        </authorList>
    </citation>
    <scope>NUCLEOTIDE SEQUENCE</scope>
    <source>
        <strain evidence="2">Conio</strain>
    </source>
</reference>
<evidence type="ECO:0000313" key="2">
    <source>
        <dbReference type="EMBL" id="KAF9737904.1"/>
    </source>
</evidence>
<organism evidence="2 3">
    <name type="scientific">Paraphaeosphaeria minitans</name>
    <dbReference type="NCBI Taxonomy" id="565426"/>
    <lineage>
        <taxon>Eukaryota</taxon>
        <taxon>Fungi</taxon>
        <taxon>Dikarya</taxon>
        <taxon>Ascomycota</taxon>
        <taxon>Pezizomycotina</taxon>
        <taxon>Dothideomycetes</taxon>
        <taxon>Pleosporomycetidae</taxon>
        <taxon>Pleosporales</taxon>
        <taxon>Massarineae</taxon>
        <taxon>Didymosphaeriaceae</taxon>
        <taxon>Paraphaeosphaeria</taxon>
    </lineage>
</organism>
<name>A0A9P6KTL9_9PLEO</name>
<gene>
    <name evidence="2" type="ORF">PMIN01_03187</name>
</gene>